<dbReference type="KEGG" id="nev:NTE_02524"/>
<dbReference type="RefSeq" id="WP_148701122.1">
    <property type="nucleotide sequence ID" value="NZ_CP007174.1"/>
</dbReference>
<organism evidence="2 3">
    <name type="scientific">Candidatus Nitrososphaera evergladensis SR1</name>
    <dbReference type="NCBI Taxonomy" id="1459636"/>
    <lineage>
        <taxon>Archaea</taxon>
        <taxon>Nitrososphaerota</taxon>
        <taxon>Nitrososphaeria</taxon>
        <taxon>Nitrososphaerales</taxon>
        <taxon>Nitrososphaeraceae</taxon>
        <taxon>Nitrososphaera</taxon>
    </lineage>
</organism>
<dbReference type="GeneID" id="41598225"/>
<name>A0A075MTV3_9ARCH</name>
<keyword evidence="3" id="KW-1185">Reference proteome</keyword>
<feature type="transmembrane region" description="Helical" evidence="1">
    <location>
        <begin position="7"/>
        <end position="31"/>
    </location>
</feature>
<protein>
    <submittedName>
        <fullName evidence="2">Uncharacterized protein</fullName>
    </submittedName>
</protein>
<proteinExistence type="predicted"/>
<evidence type="ECO:0000256" key="1">
    <source>
        <dbReference type="SAM" id="Phobius"/>
    </source>
</evidence>
<keyword evidence="1" id="KW-0812">Transmembrane</keyword>
<keyword evidence="1" id="KW-1133">Transmembrane helix</keyword>
<dbReference type="Proteomes" id="UP000028194">
    <property type="component" value="Chromosome"/>
</dbReference>
<gene>
    <name evidence="2" type="ORF">NTE_02524</name>
</gene>
<reference evidence="2 3" key="1">
    <citation type="journal article" date="2014" name="PLoS ONE">
        <title>Genome Sequence of Candidatus Nitrososphaera evergladensis from Group I.1b Enriched from Everglades Soil Reveals Novel Genomic Features of the Ammonia-Oxidizing Archaea.</title>
        <authorList>
            <person name="Zhalnina K.V."/>
            <person name="Dias R."/>
            <person name="Leonard M.T."/>
            <person name="Dorr de Quadros P."/>
            <person name="Camargo F.A."/>
            <person name="Drew J.C."/>
            <person name="Farmerie W.G."/>
            <person name="Daroub S.H."/>
            <person name="Triplett E.W."/>
        </authorList>
    </citation>
    <scope>NUCLEOTIDE SEQUENCE [LARGE SCALE GENOMIC DNA]</scope>
    <source>
        <strain evidence="2 3">SR1</strain>
    </source>
</reference>
<keyword evidence="1" id="KW-0472">Membrane</keyword>
<evidence type="ECO:0000313" key="2">
    <source>
        <dbReference type="EMBL" id="AIF84573.1"/>
    </source>
</evidence>
<sequence>MDMNKKVLISIPIIGVAIFVIVVVGALNNWWRLTDVPVGFRPNNKELVKEKLGNLPEVKAFHNRYAEPNVTVLGRQVIYEKTEAQITGVQYNGTQRMEPQVTLLIDIDYDANVERMAFTCINDHGGGIQLTKDKNSILEYLEKESCFS</sequence>
<dbReference type="AlphaFoldDB" id="A0A075MTV3"/>
<dbReference type="EMBL" id="CP007174">
    <property type="protein sequence ID" value="AIF84573.1"/>
    <property type="molecule type" value="Genomic_DNA"/>
</dbReference>
<accession>A0A075MTV3</accession>
<dbReference type="HOGENOM" id="CLU_1754604_0_0_2"/>
<evidence type="ECO:0000313" key="3">
    <source>
        <dbReference type="Proteomes" id="UP000028194"/>
    </source>
</evidence>